<keyword evidence="10" id="KW-0067">ATP-binding</keyword>
<dbReference type="OrthoDB" id="9977870at2759"/>
<dbReference type="InterPro" id="IPR002867">
    <property type="entry name" value="IBR_dom"/>
</dbReference>
<reference evidence="10" key="1">
    <citation type="submission" date="2018-04" db="EMBL/GenBank/DDBJ databases">
        <title>Whole genome sequencing of Hypsizygus marmoreus.</title>
        <authorList>
            <person name="Choi I.-G."/>
            <person name="Min B."/>
            <person name="Kim J.-G."/>
            <person name="Kim S."/>
            <person name="Oh Y.-L."/>
            <person name="Kong W.-S."/>
            <person name="Park H."/>
            <person name="Jeong J."/>
            <person name="Song E.-S."/>
        </authorList>
    </citation>
    <scope>NUCLEOTIDE SEQUENCE [LARGE SCALE GENOMIC DNA]</scope>
    <source>
        <strain evidence="10">51987-8</strain>
    </source>
</reference>
<organism evidence="10 11">
    <name type="scientific">Hypsizygus marmoreus</name>
    <name type="common">White beech mushroom</name>
    <name type="synonym">Agaricus marmoreus</name>
    <dbReference type="NCBI Taxonomy" id="39966"/>
    <lineage>
        <taxon>Eukaryota</taxon>
        <taxon>Fungi</taxon>
        <taxon>Dikarya</taxon>
        <taxon>Basidiomycota</taxon>
        <taxon>Agaricomycotina</taxon>
        <taxon>Agaricomycetes</taxon>
        <taxon>Agaricomycetidae</taxon>
        <taxon>Agaricales</taxon>
        <taxon>Tricholomatineae</taxon>
        <taxon>Lyophyllaceae</taxon>
        <taxon>Hypsizygus</taxon>
    </lineage>
</organism>
<dbReference type="CDD" id="cd22582">
    <property type="entry name" value="BRcat_RBR_unk"/>
    <property type="match status" value="1"/>
</dbReference>
<evidence type="ECO:0000256" key="8">
    <source>
        <dbReference type="ARBA" id="ARBA00022833"/>
    </source>
</evidence>
<evidence type="ECO:0000256" key="1">
    <source>
        <dbReference type="ARBA" id="ARBA00001798"/>
    </source>
</evidence>
<dbReference type="InterPro" id="IPR031127">
    <property type="entry name" value="E3_UB_ligase_RBR"/>
</dbReference>
<keyword evidence="3" id="KW-0808">Transferase</keyword>
<evidence type="ECO:0000256" key="6">
    <source>
        <dbReference type="ARBA" id="ARBA00022771"/>
    </source>
</evidence>
<dbReference type="Gene3D" id="1.20.120.1750">
    <property type="match status" value="1"/>
</dbReference>
<evidence type="ECO:0000313" key="11">
    <source>
        <dbReference type="Proteomes" id="UP000076154"/>
    </source>
</evidence>
<dbReference type="GO" id="GO:0008270">
    <property type="term" value="F:zinc ion binding"/>
    <property type="evidence" value="ECO:0007669"/>
    <property type="project" value="UniProtKB-KW"/>
</dbReference>
<comment type="caution">
    <text evidence="10">The sequence shown here is derived from an EMBL/GenBank/DDBJ whole genome shotgun (WGS) entry which is preliminary data.</text>
</comment>
<evidence type="ECO:0000256" key="2">
    <source>
        <dbReference type="ARBA" id="ARBA00012251"/>
    </source>
</evidence>
<gene>
    <name evidence="10" type="ORF">Hypma_007190</name>
</gene>
<evidence type="ECO:0000256" key="7">
    <source>
        <dbReference type="ARBA" id="ARBA00022786"/>
    </source>
</evidence>
<proteinExistence type="predicted"/>
<evidence type="ECO:0000313" key="10">
    <source>
        <dbReference type="EMBL" id="RDB30352.1"/>
    </source>
</evidence>
<dbReference type="AlphaFoldDB" id="A0A369K9U6"/>
<evidence type="ECO:0000256" key="3">
    <source>
        <dbReference type="ARBA" id="ARBA00022679"/>
    </source>
</evidence>
<keyword evidence="10" id="KW-0547">Nucleotide-binding</keyword>
<dbReference type="GO" id="GO:0004386">
    <property type="term" value="F:helicase activity"/>
    <property type="evidence" value="ECO:0007669"/>
    <property type="project" value="UniProtKB-KW"/>
</dbReference>
<accession>A0A369K9U6</accession>
<dbReference type="GO" id="GO:0016567">
    <property type="term" value="P:protein ubiquitination"/>
    <property type="evidence" value="ECO:0007669"/>
    <property type="project" value="InterPro"/>
</dbReference>
<dbReference type="EC" id="2.3.2.31" evidence="2"/>
<dbReference type="PANTHER" id="PTHR11685">
    <property type="entry name" value="RBR FAMILY RING FINGER AND IBR DOMAIN-CONTAINING"/>
    <property type="match status" value="1"/>
</dbReference>
<keyword evidence="11" id="KW-1185">Reference proteome</keyword>
<sequence length="620" mass="69305">MTAVAQDLLSEQLIAQLLESDLLFLESAKQAEKFQLDQVLAVSARAQGRVPKYSKETLGSITSDSDVDLAFELYVSDALASNDAAYAQAIQSETHAIDTVDRQYALKVAAAERKFNLDAEFARRLQELDDSGNVDIDQVKDAERILGDHAVSVDLNASKDSLGKEPRGSHPKIEDYAAGVKVEDVEMRFTQVDVEPRASLKGKGRQLPSPDNFDIETKRMRYDFSSGEVQIKTEESAPLAIHSPYPICGICLEPFLETHSPIKATLSANSSNKLPFGLRLPCPQAHAYCIACLTSYIQSKLDPDGRGVGKSSTIVFPIRCPECSLSEWAEGIPDGVAERVLGENDMVHWHHQKILDSIPRLFCPNPKCSSLVEADEDSDDPQAICPSCKQVMCVPCRALWHDGLTCEAYQALPLDERSPEDRLLLELAKAKSWRRCPSCSVIVEHISGCNHMTCRCGFHFCFKCESPTTKEGKCKRQPPCELWDEELLLEERERARNPLQAVPRPQAVAPAPPIFHAPPPAYARQDPAYSEDLAWMDDPNVLCGRHWFTANMISSLTCGYCELPLNSLADLRYHLAHVQRHGVYTCCGRFFKRRLDFERHDASHHGGRFGRRHAYRMTHD</sequence>
<dbReference type="Pfam" id="PF01485">
    <property type="entry name" value="IBR"/>
    <property type="match status" value="2"/>
</dbReference>
<dbReference type="STRING" id="39966.A0A369K9U6"/>
<evidence type="ECO:0000256" key="4">
    <source>
        <dbReference type="ARBA" id="ARBA00022723"/>
    </source>
</evidence>
<keyword evidence="6" id="KW-0863">Zinc-finger</keyword>
<keyword evidence="8" id="KW-0862">Zinc</keyword>
<keyword evidence="4" id="KW-0479">Metal-binding</keyword>
<protein>
    <recommendedName>
        <fullName evidence="2">RBR-type E3 ubiquitin transferase</fullName>
        <ecNumber evidence="2">2.3.2.31</ecNumber>
    </recommendedName>
</protein>
<keyword evidence="7" id="KW-0833">Ubl conjugation pathway</keyword>
<dbReference type="InParanoid" id="A0A369K9U6"/>
<dbReference type="PROSITE" id="PS51873">
    <property type="entry name" value="TRIAD"/>
    <property type="match status" value="1"/>
</dbReference>
<evidence type="ECO:0000256" key="5">
    <source>
        <dbReference type="ARBA" id="ARBA00022737"/>
    </source>
</evidence>
<evidence type="ECO:0000259" key="9">
    <source>
        <dbReference type="PROSITE" id="PS51873"/>
    </source>
</evidence>
<dbReference type="Proteomes" id="UP000076154">
    <property type="component" value="Unassembled WGS sequence"/>
</dbReference>
<name>A0A369K9U6_HYPMA</name>
<keyword evidence="10" id="KW-0378">Hydrolase</keyword>
<feature type="domain" description="RING-type" evidence="9">
    <location>
        <begin position="244"/>
        <end position="484"/>
    </location>
</feature>
<comment type="catalytic activity">
    <reaction evidence="1">
        <text>[E2 ubiquitin-conjugating enzyme]-S-ubiquitinyl-L-cysteine + [acceptor protein]-L-lysine = [E2 ubiquitin-conjugating enzyme]-L-cysteine + [acceptor protein]-N(6)-ubiquitinyl-L-lysine.</text>
        <dbReference type="EC" id="2.3.2.31"/>
    </reaction>
</comment>
<dbReference type="SUPFAM" id="SSF57850">
    <property type="entry name" value="RING/U-box"/>
    <property type="match status" value="3"/>
</dbReference>
<dbReference type="InterPro" id="IPR044066">
    <property type="entry name" value="TRIAD_supradom"/>
</dbReference>
<dbReference type="CDD" id="cd22584">
    <property type="entry name" value="Rcat_RBR_unk"/>
    <property type="match status" value="1"/>
</dbReference>
<dbReference type="GO" id="GO:0061630">
    <property type="term" value="F:ubiquitin protein ligase activity"/>
    <property type="evidence" value="ECO:0007669"/>
    <property type="project" value="UniProtKB-EC"/>
</dbReference>
<keyword evidence="5" id="KW-0677">Repeat</keyword>
<dbReference type="EMBL" id="LUEZ02000005">
    <property type="protein sequence ID" value="RDB30352.1"/>
    <property type="molecule type" value="Genomic_DNA"/>
</dbReference>
<keyword evidence="10" id="KW-0347">Helicase</keyword>
<dbReference type="SMART" id="SM00647">
    <property type="entry name" value="IBR"/>
    <property type="match status" value="2"/>
</dbReference>